<comment type="subcellular location">
    <subcellularLocation>
        <location evidence="1">Membrane</location>
        <topology evidence="1">Multi-pass membrane protein</topology>
    </subcellularLocation>
</comment>
<evidence type="ECO:0000313" key="11">
    <source>
        <dbReference type="EMBL" id="JAS82447.1"/>
    </source>
</evidence>
<dbReference type="PANTHER" id="PTHR24243:SF208">
    <property type="entry name" value="PYROKININ-1 RECEPTOR"/>
    <property type="match status" value="1"/>
</dbReference>
<feature type="domain" description="G-protein coupled receptors family 1 profile" evidence="10">
    <location>
        <begin position="61"/>
        <end position="105"/>
    </location>
</feature>
<dbReference type="SUPFAM" id="SSF81321">
    <property type="entry name" value="Family A G protein-coupled receptor-like"/>
    <property type="match status" value="1"/>
</dbReference>
<evidence type="ECO:0000256" key="7">
    <source>
        <dbReference type="ARBA" id="ARBA00023170"/>
    </source>
</evidence>
<dbReference type="PANTHER" id="PTHR24243">
    <property type="entry name" value="G-PROTEIN COUPLED RECEPTOR"/>
    <property type="match status" value="1"/>
</dbReference>
<organism evidence="11">
    <name type="scientific">Homalodisca liturata</name>
    <dbReference type="NCBI Taxonomy" id="320908"/>
    <lineage>
        <taxon>Eukaryota</taxon>
        <taxon>Metazoa</taxon>
        <taxon>Ecdysozoa</taxon>
        <taxon>Arthropoda</taxon>
        <taxon>Hexapoda</taxon>
        <taxon>Insecta</taxon>
        <taxon>Pterygota</taxon>
        <taxon>Neoptera</taxon>
        <taxon>Paraneoptera</taxon>
        <taxon>Hemiptera</taxon>
        <taxon>Auchenorrhyncha</taxon>
        <taxon>Membracoidea</taxon>
        <taxon>Cicadellidae</taxon>
        <taxon>Cicadellinae</taxon>
        <taxon>Proconiini</taxon>
        <taxon>Homalodisca</taxon>
    </lineage>
</organism>
<dbReference type="PRINTS" id="PR00237">
    <property type="entry name" value="GPCRRHODOPSN"/>
</dbReference>
<dbReference type="GO" id="GO:0005886">
    <property type="term" value="C:plasma membrane"/>
    <property type="evidence" value="ECO:0007669"/>
    <property type="project" value="TreeGrafter"/>
</dbReference>
<evidence type="ECO:0000256" key="5">
    <source>
        <dbReference type="ARBA" id="ARBA00023040"/>
    </source>
</evidence>
<comment type="similarity">
    <text evidence="2">Belongs to the G-protein coupled receptor 1 family.</text>
</comment>
<name>A0A1B6I6B3_9HEMI</name>
<evidence type="ECO:0000259" key="10">
    <source>
        <dbReference type="PROSITE" id="PS50262"/>
    </source>
</evidence>
<evidence type="ECO:0000256" key="2">
    <source>
        <dbReference type="ARBA" id="ARBA00010663"/>
    </source>
</evidence>
<proteinExistence type="inferred from homology"/>
<evidence type="ECO:0000256" key="8">
    <source>
        <dbReference type="ARBA" id="ARBA00023224"/>
    </source>
</evidence>
<dbReference type="EMBL" id="GECU01025259">
    <property type="protein sequence ID" value="JAS82447.1"/>
    <property type="molecule type" value="Transcribed_RNA"/>
</dbReference>
<keyword evidence="3 9" id="KW-0812">Transmembrane</keyword>
<reference evidence="11" key="1">
    <citation type="submission" date="2015-11" db="EMBL/GenBank/DDBJ databases">
        <title>De novo transcriptome assembly of four potential Pierce s Disease insect vectors from Arizona vineyards.</title>
        <authorList>
            <person name="Tassone E.E."/>
        </authorList>
    </citation>
    <scope>NUCLEOTIDE SEQUENCE</scope>
</reference>
<dbReference type="Gene3D" id="1.20.1070.10">
    <property type="entry name" value="Rhodopsin 7-helix transmembrane proteins"/>
    <property type="match status" value="1"/>
</dbReference>
<evidence type="ECO:0000256" key="1">
    <source>
        <dbReference type="ARBA" id="ARBA00004141"/>
    </source>
</evidence>
<dbReference type="GO" id="GO:0004930">
    <property type="term" value="F:G protein-coupled receptor activity"/>
    <property type="evidence" value="ECO:0007669"/>
    <property type="project" value="UniProtKB-KW"/>
</dbReference>
<evidence type="ECO:0000256" key="4">
    <source>
        <dbReference type="ARBA" id="ARBA00022989"/>
    </source>
</evidence>
<sequence>MEEDYFSNYTDYEYDIDDDCFFNFSDYGNSAEPRSWGCFYWDELLPALVVYSLTLLLGVVGNVLIVFTTCRYRRMKTPTNVFLSSLACADLLLIIICIPVKVRTY</sequence>
<evidence type="ECO:0000256" key="3">
    <source>
        <dbReference type="ARBA" id="ARBA00022692"/>
    </source>
</evidence>
<accession>A0A1B6I6B3</accession>
<dbReference type="InterPro" id="IPR017452">
    <property type="entry name" value="GPCR_Rhodpsn_7TM"/>
</dbReference>
<keyword evidence="8" id="KW-0807">Transducer</keyword>
<dbReference type="AlphaFoldDB" id="A0A1B6I6B3"/>
<dbReference type="InterPro" id="IPR000276">
    <property type="entry name" value="GPCR_Rhodpsn"/>
</dbReference>
<evidence type="ECO:0000256" key="9">
    <source>
        <dbReference type="SAM" id="Phobius"/>
    </source>
</evidence>
<keyword evidence="7" id="KW-0675">Receptor</keyword>
<keyword evidence="4 9" id="KW-1133">Transmembrane helix</keyword>
<gene>
    <name evidence="11" type="ORF">g.18458</name>
</gene>
<protein>
    <recommendedName>
        <fullName evidence="10">G-protein coupled receptors family 1 profile domain-containing protein</fullName>
    </recommendedName>
</protein>
<feature type="transmembrane region" description="Helical" evidence="9">
    <location>
        <begin position="49"/>
        <end position="69"/>
    </location>
</feature>
<evidence type="ECO:0000256" key="6">
    <source>
        <dbReference type="ARBA" id="ARBA00023136"/>
    </source>
</evidence>
<keyword evidence="6 9" id="KW-0472">Membrane</keyword>
<feature type="transmembrane region" description="Helical" evidence="9">
    <location>
        <begin position="81"/>
        <end position="102"/>
    </location>
</feature>
<keyword evidence="5" id="KW-0297">G-protein coupled receptor</keyword>
<dbReference type="PROSITE" id="PS50262">
    <property type="entry name" value="G_PROTEIN_RECEP_F1_2"/>
    <property type="match status" value="1"/>
</dbReference>
<dbReference type="Pfam" id="PF00001">
    <property type="entry name" value="7tm_1"/>
    <property type="match status" value="1"/>
</dbReference>